<feature type="transmembrane region" description="Helical" evidence="1">
    <location>
        <begin position="490"/>
        <end position="509"/>
    </location>
</feature>
<feature type="transmembrane region" description="Helical" evidence="1">
    <location>
        <begin position="69"/>
        <end position="89"/>
    </location>
</feature>
<dbReference type="InterPro" id="IPR019286">
    <property type="entry name" value="DUF2339_TM"/>
</dbReference>
<feature type="transmembrane region" description="Helical" evidence="1">
    <location>
        <begin position="7"/>
        <end position="26"/>
    </location>
</feature>
<protein>
    <submittedName>
        <fullName evidence="2">DUF2339 domain-containing protein</fullName>
    </submittedName>
</protein>
<feature type="transmembrane region" description="Helical" evidence="1">
    <location>
        <begin position="285"/>
        <end position="306"/>
    </location>
</feature>
<feature type="transmembrane region" description="Helical" evidence="1">
    <location>
        <begin position="515"/>
        <end position="534"/>
    </location>
</feature>
<dbReference type="Proteomes" id="UP001229836">
    <property type="component" value="Chromosome"/>
</dbReference>
<gene>
    <name evidence="2" type="ORF">QLH32_14290</name>
</gene>
<dbReference type="PANTHER" id="PTHR38434:SF1">
    <property type="entry name" value="BLL2549 PROTEIN"/>
    <property type="match status" value="1"/>
</dbReference>
<dbReference type="RefSeq" id="WP_283266738.1">
    <property type="nucleotide sequence ID" value="NZ_CP125669.1"/>
</dbReference>
<dbReference type="PANTHER" id="PTHR38434">
    <property type="entry name" value="BLL2549 PROTEIN"/>
    <property type="match status" value="1"/>
</dbReference>
<feature type="transmembrane region" description="Helical" evidence="1">
    <location>
        <begin position="825"/>
        <end position="846"/>
    </location>
</feature>
<keyword evidence="1" id="KW-0472">Membrane</keyword>
<feature type="transmembrane region" description="Helical" evidence="1">
    <location>
        <begin position="313"/>
        <end position="331"/>
    </location>
</feature>
<feature type="transmembrane region" description="Helical" evidence="1">
    <location>
        <begin position="767"/>
        <end position="783"/>
    </location>
</feature>
<keyword evidence="1" id="KW-0812">Transmembrane</keyword>
<feature type="transmembrane region" description="Helical" evidence="1">
    <location>
        <begin position="464"/>
        <end position="483"/>
    </location>
</feature>
<feature type="transmembrane region" description="Helical" evidence="1">
    <location>
        <begin position="599"/>
        <end position="617"/>
    </location>
</feature>
<feature type="transmembrane region" description="Helical" evidence="1">
    <location>
        <begin position="568"/>
        <end position="587"/>
    </location>
</feature>
<feature type="transmembrane region" description="Helical" evidence="1">
    <location>
        <begin position="659"/>
        <end position="681"/>
    </location>
</feature>
<feature type="transmembrane region" description="Helical" evidence="1">
    <location>
        <begin position="922"/>
        <end position="941"/>
    </location>
</feature>
<name>A0ABY8S2Y5_9GAMM</name>
<feature type="transmembrane region" description="Helical" evidence="1">
    <location>
        <begin position="337"/>
        <end position="357"/>
    </location>
</feature>
<evidence type="ECO:0000256" key="1">
    <source>
        <dbReference type="SAM" id="Phobius"/>
    </source>
</evidence>
<feature type="transmembrane region" description="Helical" evidence="1">
    <location>
        <begin position="206"/>
        <end position="225"/>
    </location>
</feature>
<dbReference type="EMBL" id="CP125669">
    <property type="protein sequence ID" value="WHP05187.1"/>
    <property type="molecule type" value="Genomic_DNA"/>
</dbReference>
<feature type="transmembrane region" description="Helical" evidence="1">
    <location>
        <begin position="789"/>
        <end position="813"/>
    </location>
</feature>
<accession>A0ABY8S2Y5</accession>
<feature type="transmembrane region" description="Helical" evidence="1">
    <location>
        <begin position="893"/>
        <end position="910"/>
    </location>
</feature>
<feature type="transmembrane region" description="Helical" evidence="1">
    <location>
        <begin position="259"/>
        <end position="279"/>
    </location>
</feature>
<evidence type="ECO:0000313" key="2">
    <source>
        <dbReference type="EMBL" id="WHP05187.1"/>
    </source>
</evidence>
<feature type="transmembrane region" description="Helical" evidence="1">
    <location>
        <begin position="32"/>
        <end position="48"/>
    </location>
</feature>
<feature type="transmembrane region" description="Helical" evidence="1">
    <location>
        <begin position="389"/>
        <end position="407"/>
    </location>
</feature>
<feature type="transmembrane region" description="Helical" evidence="1">
    <location>
        <begin position="543"/>
        <end position="562"/>
    </location>
</feature>
<feature type="transmembrane region" description="Helical" evidence="1">
    <location>
        <begin position="687"/>
        <end position="706"/>
    </location>
</feature>
<reference evidence="2 3" key="1">
    <citation type="submission" date="2023-05" db="EMBL/GenBank/DDBJ databases">
        <title>The complete genome of Acinetobacter sp. nov KCTC 92772.</title>
        <authorList>
            <person name="Zhou G."/>
        </authorList>
    </citation>
    <scope>NUCLEOTIDE SEQUENCE [LARGE SCALE GENOMIC DNA]</scope>
    <source>
        <strain evidence="2 3">KCTC 92772</strain>
    </source>
</reference>
<dbReference type="Pfam" id="PF10101">
    <property type="entry name" value="DUF2339"/>
    <property type="match status" value="1"/>
</dbReference>
<feature type="transmembrane region" description="Helical" evidence="1">
    <location>
        <begin position="866"/>
        <end position="884"/>
    </location>
</feature>
<feature type="transmembrane region" description="Helical" evidence="1">
    <location>
        <begin position="713"/>
        <end position="733"/>
    </location>
</feature>
<keyword evidence="3" id="KW-1185">Reference proteome</keyword>
<organism evidence="2 3">
    <name type="scientific">Acinetobacter corruptisaponis</name>
    <dbReference type="NCBI Taxonomy" id="3045147"/>
    <lineage>
        <taxon>Bacteria</taxon>
        <taxon>Pseudomonadati</taxon>
        <taxon>Pseudomonadota</taxon>
        <taxon>Gammaproteobacteria</taxon>
        <taxon>Moraxellales</taxon>
        <taxon>Moraxellaceae</taxon>
        <taxon>Acinetobacter</taxon>
    </lineage>
</organism>
<feature type="transmembrane region" description="Helical" evidence="1">
    <location>
        <begin position="95"/>
        <end position="115"/>
    </location>
</feature>
<feature type="transmembrane region" description="Helical" evidence="1">
    <location>
        <begin position="437"/>
        <end position="458"/>
    </location>
</feature>
<proteinExistence type="predicted"/>
<feature type="transmembrane region" description="Helical" evidence="1">
    <location>
        <begin position="237"/>
        <end position="254"/>
    </location>
</feature>
<keyword evidence="1" id="KW-1133">Transmembrane helix</keyword>
<feature type="transmembrane region" description="Helical" evidence="1">
    <location>
        <begin position="366"/>
        <end position="383"/>
    </location>
</feature>
<sequence>MYKKDKQGIVIVLVALTVLLASAIAFQWQGTIIAAAIGLTVVIVHILSEIHQRLLQLEQAAPSYFAQSVGIGVQRIVIYGAALVALFAYANTWMWLAGGALLILMLCLIQTISAFQTRLLHLEQYTNTQPKTDTLSNIHDNTEIAQAIPTTTPSFEAQHPAWMQANVAATSNMDIQDSIANNNQPTVKEQAWWQPAFDWMIHGNPILRVAVAVLMVGVVLLLRFASEHWQLSLGVKLGFIASAGVITTIAGYLLQKKNLLFAVALQGVGLAVVFLTLIFSHHFSVIANLTTASILFVILLLMTVYLSLKQQALYLAMLALSMAYLAPLLIPQNHPDVIFLFAYYLLINLAVAAVNFIQPWKILHQIAFFATMFIGGAVIGIYAKTQQFATLDWILWLHIALFIWLSVRYSQLMLRAQNQDLNLNQDTGRKTQRLQPILDVGLIFSVPVLGFSLHAYLMHNSTQALTWGAVALAIVYISLNLWIKRQHPQLSILAKSFFILAVVFVALIFPLAKGAHWTSTGWVIQGAALIVWGVTERYRLSRYVGVALVLLSSVALIFQVWSNDHFPILSTVIYALAQFISAFYLLHYQEVEKYFSARMLSGIFLALGLYAGAVAGVELMQWQQYGLSPYLAIATVLMAGFSLAVHLKSQLQWGNVQLILLGGLLFLLYGESFAANVYSVWHWPSGLSQFTFAVASVVLAIMLMTLKLTSSKAYLAIWSTLLWLSLASVGLAIFPMMPIIALAIIPIIYGAWLFQTNRTQLLHQLPVWCLTLLWLVLVNLDAYSAEQYYFLPLLNFTDILSLVMFVGMIWIIYHHDFTTEQSVEWGFKVTTILIGLLVLSSVMVRAMHHYLGTPLWGLDIWSNGDVQLSLTLLWVILAFILMTFSSRRHIRQIWFVGAALLGIVVAKLLLLDLSQSGTLTRVISFIGSGAVMLVIAYLAPLPPALEESQKEG</sequence>
<evidence type="ECO:0000313" key="3">
    <source>
        <dbReference type="Proteomes" id="UP001229836"/>
    </source>
</evidence>
<feature type="transmembrane region" description="Helical" evidence="1">
    <location>
        <begin position="739"/>
        <end position="755"/>
    </location>
</feature>
<feature type="transmembrane region" description="Helical" evidence="1">
    <location>
        <begin position="629"/>
        <end position="647"/>
    </location>
</feature>